<keyword evidence="2" id="KW-1185">Reference proteome</keyword>
<sequence length="261" mass="30197">MNEGETTTLETMRRYVYENSDTPEPHQHSNLFELKLDRVYVAESGYKNLLHRAVIVCKTKGKNNFEEIGRYYEKFFVTAANQLQTETAHGLLLVYPEYCVHVVEASMEMILELLRDITNTTPENEYRTNIAKLLSISRDIPYPLYQSWSYRSIDIVAQKIDEYEPSETEDKLVIDMLTQLLKLGKHLKQTKALGGAPVSDSLHERVPELLPRQEVLGYLLDNQVDCIMTPRDLIEKYDTPFDVALAGDMVWPLNVRLFPYS</sequence>
<dbReference type="OrthoDB" id="548795at2759"/>
<evidence type="ECO:0000313" key="2">
    <source>
        <dbReference type="Proteomes" id="UP000549394"/>
    </source>
</evidence>
<evidence type="ECO:0000313" key="1">
    <source>
        <dbReference type="EMBL" id="CAD5123569.1"/>
    </source>
</evidence>
<dbReference type="PANTHER" id="PTHR34035:SF1">
    <property type="entry name" value="TESTIS-EXPRESSED PROTEIN 47"/>
    <property type="match status" value="1"/>
</dbReference>
<accession>A0A7I8W4U7</accession>
<dbReference type="Proteomes" id="UP000549394">
    <property type="component" value="Unassembled WGS sequence"/>
</dbReference>
<comment type="caution">
    <text evidence="1">The sequence shown here is derived from an EMBL/GenBank/DDBJ whole genome shotgun (WGS) entry which is preliminary data.</text>
</comment>
<dbReference type="Pfam" id="PF24787">
    <property type="entry name" value="TEX47"/>
    <property type="match status" value="1"/>
</dbReference>
<organism evidence="1 2">
    <name type="scientific">Dimorphilus gyrociliatus</name>
    <dbReference type="NCBI Taxonomy" id="2664684"/>
    <lineage>
        <taxon>Eukaryota</taxon>
        <taxon>Metazoa</taxon>
        <taxon>Spiralia</taxon>
        <taxon>Lophotrochozoa</taxon>
        <taxon>Annelida</taxon>
        <taxon>Polychaeta</taxon>
        <taxon>Polychaeta incertae sedis</taxon>
        <taxon>Dinophilidae</taxon>
        <taxon>Dimorphilus</taxon>
    </lineage>
</organism>
<name>A0A7I8W4U7_9ANNE</name>
<protein>
    <submittedName>
        <fullName evidence="1">DgyrCDS11906</fullName>
    </submittedName>
</protein>
<gene>
    <name evidence="1" type="ORF">DGYR_LOCUS11237</name>
</gene>
<dbReference type="PANTHER" id="PTHR34035">
    <property type="entry name" value="TESTIS-EXPRESSED PROTEIN 47"/>
    <property type="match status" value="1"/>
</dbReference>
<dbReference type="EMBL" id="CAJFCJ010000019">
    <property type="protein sequence ID" value="CAD5123569.1"/>
    <property type="molecule type" value="Genomic_DNA"/>
</dbReference>
<dbReference type="InterPro" id="IPR055308">
    <property type="entry name" value="TEX47-like"/>
</dbReference>
<reference evidence="1 2" key="1">
    <citation type="submission" date="2020-08" db="EMBL/GenBank/DDBJ databases">
        <authorList>
            <person name="Hejnol A."/>
        </authorList>
    </citation>
    <scope>NUCLEOTIDE SEQUENCE [LARGE SCALE GENOMIC DNA]</scope>
</reference>
<proteinExistence type="predicted"/>
<dbReference type="AlphaFoldDB" id="A0A7I8W4U7"/>